<protein>
    <submittedName>
        <fullName evidence="2">Uncharacterized protein</fullName>
    </submittedName>
</protein>
<evidence type="ECO:0000313" key="2">
    <source>
        <dbReference type="EMBL" id="THC88942.1"/>
    </source>
</evidence>
<sequence length="116" mass="13216">MQQGRQDQIDRENSMTGQVSPLGTPPKLQAGSTPLYRQPDYPSNVFKAELQPILRSQEQLSQCASKQEVLNEVQQMLQQFQQQHINLWAQMSQVTQVQSQRAMIESLTTSLDSAQR</sequence>
<accession>A0A4S3J2Z2</accession>
<dbReference type="Proteomes" id="UP000308092">
    <property type="component" value="Unassembled WGS sequence"/>
</dbReference>
<organism evidence="2 3">
    <name type="scientific">Aspergillus tanneri</name>
    <dbReference type="NCBI Taxonomy" id="1220188"/>
    <lineage>
        <taxon>Eukaryota</taxon>
        <taxon>Fungi</taxon>
        <taxon>Dikarya</taxon>
        <taxon>Ascomycota</taxon>
        <taxon>Pezizomycotina</taxon>
        <taxon>Eurotiomycetes</taxon>
        <taxon>Eurotiomycetidae</taxon>
        <taxon>Eurotiales</taxon>
        <taxon>Aspergillaceae</taxon>
        <taxon>Aspergillus</taxon>
        <taxon>Aspergillus subgen. Circumdati</taxon>
    </lineage>
</organism>
<dbReference type="VEuPathDB" id="FungiDB:EYZ11_011609"/>
<proteinExistence type="predicted"/>
<comment type="caution">
    <text evidence="2">The sequence shown here is derived from an EMBL/GenBank/DDBJ whole genome shotgun (WGS) entry which is preliminary data.</text>
</comment>
<evidence type="ECO:0000313" key="3">
    <source>
        <dbReference type="Proteomes" id="UP000308092"/>
    </source>
</evidence>
<dbReference type="AlphaFoldDB" id="A0A4S3J2Z2"/>
<keyword evidence="3" id="KW-1185">Reference proteome</keyword>
<dbReference type="EMBL" id="SOSA01000736">
    <property type="protein sequence ID" value="THC88942.1"/>
    <property type="molecule type" value="Genomic_DNA"/>
</dbReference>
<name>A0A4S3J2Z2_9EURO</name>
<gene>
    <name evidence="2" type="ORF">EYZ11_011609</name>
</gene>
<reference evidence="2 3" key="1">
    <citation type="submission" date="2019-03" db="EMBL/GenBank/DDBJ databases">
        <title>The genome sequence of a newly discovered highly antifungal drug resistant Aspergillus species, Aspergillus tanneri NIH 1004.</title>
        <authorList>
            <person name="Mounaud S."/>
            <person name="Singh I."/>
            <person name="Joardar V."/>
            <person name="Pakala S."/>
            <person name="Pakala S."/>
            <person name="Venepally P."/>
            <person name="Hoover J."/>
            <person name="Nierman W."/>
            <person name="Chung J."/>
            <person name="Losada L."/>
        </authorList>
    </citation>
    <scope>NUCLEOTIDE SEQUENCE [LARGE SCALE GENOMIC DNA]</scope>
    <source>
        <strain evidence="2 3">NIH1004</strain>
    </source>
</reference>
<evidence type="ECO:0000256" key="1">
    <source>
        <dbReference type="SAM" id="MobiDB-lite"/>
    </source>
</evidence>
<feature type="region of interest" description="Disordered" evidence="1">
    <location>
        <begin position="1"/>
        <end position="40"/>
    </location>
</feature>